<keyword evidence="6 7" id="KW-0862">Zinc</keyword>
<dbReference type="GO" id="GO:0005737">
    <property type="term" value="C:cytoplasm"/>
    <property type="evidence" value="ECO:0007669"/>
    <property type="project" value="UniProtKB-SubCell"/>
</dbReference>
<keyword evidence="4 7" id="KW-0255">Endonuclease</keyword>
<dbReference type="PANTHER" id="PTHR46986:SF1">
    <property type="entry name" value="ENDORIBONUCLEASE YBEY, CHLOROPLASTIC"/>
    <property type="match status" value="1"/>
</dbReference>
<comment type="caution">
    <text evidence="8">The sequence shown here is derived from an EMBL/GenBank/DDBJ whole genome shotgun (WGS) entry which is preliminary data.</text>
</comment>
<organism evidence="8 9">
    <name type="scientific">Archangium gephyra</name>
    <dbReference type="NCBI Taxonomy" id="48"/>
    <lineage>
        <taxon>Bacteria</taxon>
        <taxon>Pseudomonadati</taxon>
        <taxon>Myxococcota</taxon>
        <taxon>Myxococcia</taxon>
        <taxon>Myxococcales</taxon>
        <taxon>Cystobacterineae</taxon>
        <taxon>Archangiaceae</taxon>
        <taxon>Archangium</taxon>
    </lineage>
</organism>
<keyword evidence="7" id="KW-0963">Cytoplasm</keyword>
<gene>
    <name evidence="7 8" type="primary">ybeY</name>
    <name evidence="8" type="ORF">DI536_17925</name>
</gene>
<comment type="similarity">
    <text evidence="1 7">Belongs to the endoribonuclease YbeY family.</text>
</comment>
<evidence type="ECO:0000256" key="7">
    <source>
        <dbReference type="HAMAP-Rule" id="MF_00009"/>
    </source>
</evidence>
<name>A0A2W5TE72_9BACT</name>
<dbReference type="InterPro" id="IPR023091">
    <property type="entry name" value="MetalPrtase_cat_dom_sf_prd"/>
</dbReference>
<evidence type="ECO:0000256" key="6">
    <source>
        <dbReference type="ARBA" id="ARBA00022833"/>
    </source>
</evidence>
<dbReference type="SUPFAM" id="SSF55486">
    <property type="entry name" value="Metalloproteases ('zincins'), catalytic domain"/>
    <property type="match status" value="1"/>
</dbReference>
<comment type="subcellular location">
    <subcellularLocation>
        <location evidence="7">Cytoplasm</location>
    </subcellularLocation>
</comment>
<dbReference type="AlphaFoldDB" id="A0A2W5TE72"/>
<feature type="binding site" evidence="7">
    <location>
        <position position="124"/>
    </location>
    <ligand>
        <name>Zn(2+)</name>
        <dbReference type="ChEBI" id="CHEBI:29105"/>
        <note>catalytic</note>
    </ligand>
</feature>
<keyword evidence="2 7" id="KW-0540">Nuclease</keyword>
<keyword evidence="3 7" id="KW-0479">Metal-binding</keyword>
<dbReference type="Pfam" id="PF02130">
    <property type="entry name" value="YbeY"/>
    <property type="match status" value="1"/>
</dbReference>
<dbReference type="GO" id="GO:0004222">
    <property type="term" value="F:metalloendopeptidase activity"/>
    <property type="evidence" value="ECO:0007669"/>
    <property type="project" value="InterPro"/>
</dbReference>
<evidence type="ECO:0000256" key="2">
    <source>
        <dbReference type="ARBA" id="ARBA00022722"/>
    </source>
</evidence>
<dbReference type="HAMAP" id="MF_00009">
    <property type="entry name" value="Endoribonucl_YbeY"/>
    <property type="match status" value="1"/>
</dbReference>
<keyword evidence="7" id="KW-0698">rRNA processing</keyword>
<dbReference type="Gene3D" id="3.40.390.30">
    <property type="entry name" value="Metalloproteases ('zincins'), catalytic domain"/>
    <property type="match status" value="1"/>
</dbReference>
<sequence>MSSRRSSRSPPAGALTVLCSSKSAHATRLTQLAQSFAHTLKLGPSELSLSLVRDPAIRVLKREYFGIDAATDVLSFPAGDFPGPGPAPLGDIVISLDTAKRAAKDFGSTLEHELALYLAHGLLHLLGHDHQTKADARRMERLERQLLGHAGMLSRSDEL</sequence>
<evidence type="ECO:0000313" key="8">
    <source>
        <dbReference type="EMBL" id="PZR11503.1"/>
    </source>
</evidence>
<evidence type="ECO:0000256" key="3">
    <source>
        <dbReference type="ARBA" id="ARBA00022723"/>
    </source>
</evidence>
<dbReference type="PROSITE" id="PS01306">
    <property type="entry name" value="UPF0054"/>
    <property type="match status" value="1"/>
</dbReference>
<feature type="binding site" evidence="7">
    <location>
        <position position="130"/>
    </location>
    <ligand>
        <name>Zn(2+)</name>
        <dbReference type="ChEBI" id="CHEBI:29105"/>
        <note>catalytic</note>
    </ligand>
</feature>
<comment type="function">
    <text evidence="7">Single strand-specific metallo-endoribonuclease involved in late-stage 70S ribosome quality control and in maturation of the 3' terminus of the 16S rRNA.</text>
</comment>
<evidence type="ECO:0000256" key="1">
    <source>
        <dbReference type="ARBA" id="ARBA00010875"/>
    </source>
</evidence>
<protein>
    <recommendedName>
        <fullName evidence="7">Endoribonuclease YbeY</fullName>
        <ecNumber evidence="7">3.1.-.-</ecNumber>
    </recommendedName>
</protein>
<evidence type="ECO:0000256" key="4">
    <source>
        <dbReference type="ARBA" id="ARBA00022759"/>
    </source>
</evidence>
<dbReference type="EMBL" id="QFQP01000014">
    <property type="protein sequence ID" value="PZR11503.1"/>
    <property type="molecule type" value="Genomic_DNA"/>
</dbReference>
<comment type="cofactor">
    <cofactor evidence="7">
        <name>Zn(2+)</name>
        <dbReference type="ChEBI" id="CHEBI:29105"/>
    </cofactor>
    <text evidence="7">Binds 1 zinc ion.</text>
</comment>
<accession>A0A2W5TE72</accession>
<dbReference type="NCBIfam" id="TIGR00043">
    <property type="entry name" value="rRNA maturation RNase YbeY"/>
    <property type="match status" value="1"/>
</dbReference>
<dbReference type="GO" id="GO:0008270">
    <property type="term" value="F:zinc ion binding"/>
    <property type="evidence" value="ECO:0007669"/>
    <property type="project" value="UniProtKB-UniRule"/>
</dbReference>
<dbReference type="GO" id="GO:0004521">
    <property type="term" value="F:RNA endonuclease activity"/>
    <property type="evidence" value="ECO:0007669"/>
    <property type="project" value="UniProtKB-UniRule"/>
</dbReference>
<keyword evidence="5 7" id="KW-0378">Hydrolase</keyword>
<dbReference type="InterPro" id="IPR002036">
    <property type="entry name" value="YbeY"/>
</dbReference>
<dbReference type="PANTHER" id="PTHR46986">
    <property type="entry name" value="ENDORIBONUCLEASE YBEY, CHLOROPLASTIC"/>
    <property type="match status" value="1"/>
</dbReference>
<evidence type="ECO:0000313" key="9">
    <source>
        <dbReference type="Proteomes" id="UP000249061"/>
    </source>
</evidence>
<dbReference type="GO" id="GO:0006364">
    <property type="term" value="P:rRNA processing"/>
    <property type="evidence" value="ECO:0007669"/>
    <property type="project" value="UniProtKB-UniRule"/>
</dbReference>
<keyword evidence="7" id="KW-0690">Ribosome biogenesis</keyword>
<reference evidence="8 9" key="1">
    <citation type="submission" date="2017-08" db="EMBL/GenBank/DDBJ databases">
        <title>Infants hospitalized years apart are colonized by the same room-sourced microbial strains.</title>
        <authorList>
            <person name="Brooks B."/>
            <person name="Olm M.R."/>
            <person name="Firek B.A."/>
            <person name="Baker R."/>
            <person name="Thomas B.C."/>
            <person name="Morowitz M.J."/>
            <person name="Banfield J.F."/>
        </authorList>
    </citation>
    <scope>NUCLEOTIDE SEQUENCE [LARGE SCALE GENOMIC DNA]</scope>
    <source>
        <strain evidence="8">S2_003_000_R2_14</strain>
    </source>
</reference>
<proteinExistence type="inferred from homology"/>
<feature type="binding site" evidence="7">
    <location>
        <position position="120"/>
    </location>
    <ligand>
        <name>Zn(2+)</name>
        <dbReference type="ChEBI" id="CHEBI:29105"/>
        <note>catalytic</note>
    </ligand>
</feature>
<dbReference type="Proteomes" id="UP000249061">
    <property type="component" value="Unassembled WGS sequence"/>
</dbReference>
<dbReference type="EC" id="3.1.-.-" evidence="7"/>
<evidence type="ECO:0000256" key="5">
    <source>
        <dbReference type="ARBA" id="ARBA00022801"/>
    </source>
</evidence>
<dbReference type="InterPro" id="IPR020549">
    <property type="entry name" value="YbeY_CS"/>
</dbReference>